<keyword evidence="2" id="KW-1185">Reference proteome</keyword>
<evidence type="ECO:0000313" key="2">
    <source>
        <dbReference type="Proteomes" id="UP001055879"/>
    </source>
</evidence>
<reference evidence="1 2" key="2">
    <citation type="journal article" date="2022" name="Mol. Ecol. Resour.">
        <title>The genomes of chicory, endive, great burdock and yacon provide insights into Asteraceae paleo-polyploidization history and plant inulin production.</title>
        <authorList>
            <person name="Fan W."/>
            <person name="Wang S."/>
            <person name="Wang H."/>
            <person name="Wang A."/>
            <person name="Jiang F."/>
            <person name="Liu H."/>
            <person name="Zhao H."/>
            <person name="Xu D."/>
            <person name="Zhang Y."/>
        </authorList>
    </citation>
    <scope>NUCLEOTIDE SEQUENCE [LARGE SCALE GENOMIC DNA]</scope>
    <source>
        <strain evidence="2">cv. Niubang</strain>
    </source>
</reference>
<comment type="caution">
    <text evidence="1">The sequence shown here is derived from an EMBL/GenBank/DDBJ whole genome shotgun (WGS) entry which is preliminary data.</text>
</comment>
<reference evidence="2" key="1">
    <citation type="journal article" date="2022" name="Mol. Ecol. Resour.">
        <title>The genomes of chicory, endive, great burdock and yacon provide insights into Asteraceae palaeo-polyploidization history and plant inulin production.</title>
        <authorList>
            <person name="Fan W."/>
            <person name="Wang S."/>
            <person name="Wang H."/>
            <person name="Wang A."/>
            <person name="Jiang F."/>
            <person name="Liu H."/>
            <person name="Zhao H."/>
            <person name="Xu D."/>
            <person name="Zhang Y."/>
        </authorList>
    </citation>
    <scope>NUCLEOTIDE SEQUENCE [LARGE SCALE GENOMIC DNA]</scope>
    <source>
        <strain evidence="2">cv. Niubang</strain>
    </source>
</reference>
<protein>
    <submittedName>
        <fullName evidence="1">Uncharacterized protein</fullName>
    </submittedName>
</protein>
<sequence>MAIGAAGDGMFQRLYGGCISTDEMVVRRRPYHSNCNCALHKYSGGGHCSPVGKVSYPMRRSWSEGSMAAMNSSMVELSNMTFCIDSSTWFPSSPAPESNRPTLYDLVGLADRTALKLDLGLKQQLGWRSTTTTLAAMHALLK</sequence>
<dbReference type="EMBL" id="CM042059">
    <property type="protein sequence ID" value="KAI3680628.1"/>
    <property type="molecule type" value="Genomic_DNA"/>
</dbReference>
<evidence type="ECO:0000313" key="1">
    <source>
        <dbReference type="EMBL" id="KAI3680628.1"/>
    </source>
</evidence>
<accession>A0ACB8Y6B3</accession>
<dbReference type="Proteomes" id="UP001055879">
    <property type="component" value="Linkage Group LG13"/>
</dbReference>
<organism evidence="1 2">
    <name type="scientific">Arctium lappa</name>
    <name type="common">Greater burdock</name>
    <name type="synonym">Lappa major</name>
    <dbReference type="NCBI Taxonomy" id="4217"/>
    <lineage>
        <taxon>Eukaryota</taxon>
        <taxon>Viridiplantae</taxon>
        <taxon>Streptophyta</taxon>
        <taxon>Embryophyta</taxon>
        <taxon>Tracheophyta</taxon>
        <taxon>Spermatophyta</taxon>
        <taxon>Magnoliopsida</taxon>
        <taxon>eudicotyledons</taxon>
        <taxon>Gunneridae</taxon>
        <taxon>Pentapetalae</taxon>
        <taxon>asterids</taxon>
        <taxon>campanulids</taxon>
        <taxon>Asterales</taxon>
        <taxon>Asteraceae</taxon>
        <taxon>Carduoideae</taxon>
        <taxon>Cardueae</taxon>
        <taxon>Arctiinae</taxon>
        <taxon>Arctium</taxon>
    </lineage>
</organism>
<name>A0ACB8Y6B3_ARCLA</name>
<proteinExistence type="predicted"/>
<gene>
    <name evidence="1" type="ORF">L6452_35401</name>
</gene>